<keyword evidence="3" id="KW-1133">Transmembrane helix</keyword>
<evidence type="ECO:0000256" key="2">
    <source>
        <dbReference type="ARBA" id="ARBA00023287"/>
    </source>
</evidence>
<comment type="caution">
    <text evidence="4">The sequence shown here is derived from an EMBL/GenBank/DDBJ whole genome shotgun (WGS) entry which is preliminary data.</text>
</comment>
<organism evidence="4 5">
    <name type="scientific">Salibacterium lacus</name>
    <dbReference type="NCBI Taxonomy" id="1898109"/>
    <lineage>
        <taxon>Bacteria</taxon>
        <taxon>Bacillati</taxon>
        <taxon>Bacillota</taxon>
        <taxon>Bacilli</taxon>
        <taxon>Bacillales</taxon>
        <taxon>Bacillaceae</taxon>
    </lineage>
</organism>
<dbReference type="Pfam" id="PF15980">
    <property type="entry name" value="ComGF"/>
    <property type="match status" value="1"/>
</dbReference>
<evidence type="ECO:0000313" key="5">
    <source>
        <dbReference type="Proteomes" id="UP001597520"/>
    </source>
</evidence>
<keyword evidence="3" id="KW-0812">Transmembrane</keyword>
<keyword evidence="5" id="KW-1185">Reference proteome</keyword>
<gene>
    <name evidence="4" type="ORF">ACFSUB_02325</name>
</gene>
<accession>A0ABW5T070</accession>
<dbReference type="Proteomes" id="UP001597520">
    <property type="component" value="Unassembled WGS sequence"/>
</dbReference>
<sequence length="159" mass="18410">MAVFMKNACSFFRNQSGMTLIEVLLSLSILFICSAVIVQVLPLWEKRETTSNQEIQIFFQQLQEDMNYAYELETKENGLMLKEHRNERQYSLSNGRIIRRTNGTGYEIVLQNVKGFSAEAAPYGAEVSVVDRQGRTWQGVIGKRPLTEKEHVYWVKREP</sequence>
<comment type="subcellular location">
    <subcellularLocation>
        <location evidence="1">Cell surface</location>
    </subcellularLocation>
</comment>
<dbReference type="InterPro" id="IPR012902">
    <property type="entry name" value="N_methyl_site"/>
</dbReference>
<proteinExistence type="predicted"/>
<evidence type="ECO:0000313" key="4">
    <source>
        <dbReference type="EMBL" id="MFD2704285.1"/>
    </source>
</evidence>
<protein>
    <submittedName>
        <fullName evidence="4">Competence type IV pilus minor pilin ComGF</fullName>
    </submittedName>
</protein>
<dbReference type="InterPro" id="IPR016977">
    <property type="entry name" value="ComGF"/>
</dbReference>
<dbReference type="RefSeq" id="WP_380711571.1">
    <property type="nucleotide sequence ID" value="NZ_JBHUML010000002.1"/>
</dbReference>
<dbReference type="NCBIfam" id="TIGR02532">
    <property type="entry name" value="IV_pilin_GFxxxE"/>
    <property type="match status" value="1"/>
</dbReference>
<evidence type="ECO:0000256" key="1">
    <source>
        <dbReference type="ARBA" id="ARBA00004241"/>
    </source>
</evidence>
<keyword evidence="3" id="KW-0472">Membrane</keyword>
<dbReference type="Pfam" id="PF07963">
    <property type="entry name" value="N_methyl"/>
    <property type="match status" value="1"/>
</dbReference>
<feature type="transmembrane region" description="Helical" evidence="3">
    <location>
        <begin position="20"/>
        <end position="44"/>
    </location>
</feature>
<dbReference type="EMBL" id="JBHUML010000002">
    <property type="protein sequence ID" value="MFD2704285.1"/>
    <property type="molecule type" value="Genomic_DNA"/>
</dbReference>
<keyword evidence="2" id="KW-0178">Competence</keyword>
<evidence type="ECO:0000256" key="3">
    <source>
        <dbReference type="SAM" id="Phobius"/>
    </source>
</evidence>
<name>A0ABW5T070_9BACI</name>
<reference evidence="5" key="1">
    <citation type="journal article" date="2019" name="Int. J. Syst. Evol. Microbiol.">
        <title>The Global Catalogue of Microorganisms (GCM) 10K type strain sequencing project: providing services to taxonomists for standard genome sequencing and annotation.</title>
        <authorList>
            <consortium name="The Broad Institute Genomics Platform"/>
            <consortium name="The Broad Institute Genome Sequencing Center for Infectious Disease"/>
            <person name="Wu L."/>
            <person name="Ma J."/>
        </authorList>
    </citation>
    <scope>NUCLEOTIDE SEQUENCE [LARGE SCALE GENOMIC DNA]</scope>
    <source>
        <strain evidence="5">KCTC 33792</strain>
    </source>
</reference>